<reference evidence="9" key="1">
    <citation type="submission" date="2025-08" db="UniProtKB">
        <authorList>
            <consortium name="Ensembl"/>
        </authorList>
    </citation>
    <scope>IDENTIFICATION</scope>
</reference>
<dbReference type="Ensembl" id="ENSSCAT00000014910.1">
    <property type="protein sequence ID" value="ENSSCAP00000013257.1"/>
    <property type="gene ID" value="ENSSCAG00000009851.1"/>
</dbReference>
<comment type="similarity">
    <text evidence="7">Belongs to the TRAFAC class myosin-kinesin ATPase superfamily. Myosin family.</text>
</comment>
<dbReference type="GO" id="GO:0016459">
    <property type="term" value="C:myosin complex"/>
    <property type="evidence" value="ECO:0007669"/>
    <property type="project" value="UniProtKB-KW"/>
</dbReference>
<dbReference type="InterPro" id="IPR052409">
    <property type="entry name" value="Myosin-III_kinase_activity"/>
</dbReference>
<keyword evidence="6" id="KW-0966">Cell projection</keyword>
<proteinExistence type="inferred from homology"/>
<evidence type="ECO:0000256" key="3">
    <source>
        <dbReference type="ARBA" id="ARBA00022490"/>
    </source>
</evidence>
<keyword evidence="7" id="KW-0518">Myosin</keyword>
<dbReference type="AlphaFoldDB" id="A0A8C9N5A7"/>
<dbReference type="GO" id="GO:0003779">
    <property type="term" value="F:actin binding"/>
    <property type="evidence" value="ECO:0007669"/>
    <property type="project" value="UniProtKB-KW"/>
</dbReference>
<dbReference type="InterPro" id="IPR027417">
    <property type="entry name" value="P-loop_NTPase"/>
</dbReference>
<comment type="caution">
    <text evidence="7">Lacks conserved residue(s) required for the propagation of feature annotation.</text>
</comment>
<dbReference type="GO" id="GO:0032433">
    <property type="term" value="C:filopodium tip"/>
    <property type="evidence" value="ECO:0007669"/>
    <property type="project" value="TreeGrafter"/>
</dbReference>
<dbReference type="GO" id="GO:0007605">
    <property type="term" value="P:sensory perception of sound"/>
    <property type="evidence" value="ECO:0007669"/>
    <property type="project" value="TreeGrafter"/>
</dbReference>
<dbReference type="GeneTree" id="ENSGT00940000155939"/>
<dbReference type="GO" id="GO:0030832">
    <property type="term" value="P:regulation of actin filament length"/>
    <property type="evidence" value="ECO:0007669"/>
    <property type="project" value="TreeGrafter"/>
</dbReference>
<evidence type="ECO:0000313" key="9">
    <source>
        <dbReference type="Ensembl" id="ENSSCAP00000013257.1"/>
    </source>
</evidence>
<keyword evidence="10" id="KW-1185">Reference proteome</keyword>
<keyword evidence="7" id="KW-0505">Motor protein</keyword>
<dbReference type="PANTHER" id="PTHR46256">
    <property type="entry name" value="AGAP011099-PA"/>
    <property type="match status" value="1"/>
</dbReference>
<evidence type="ECO:0000256" key="2">
    <source>
        <dbReference type="ARBA" id="ARBA00004316"/>
    </source>
</evidence>
<dbReference type="SUPFAM" id="SSF52540">
    <property type="entry name" value="P-loop containing nucleoside triphosphate hydrolases"/>
    <property type="match status" value="1"/>
</dbReference>
<evidence type="ECO:0000259" key="8">
    <source>
        <dbReference type="PROSITE" id="PS51456"/>
    </source>
</evidence>
<protein>
    <recommendedName>
        <fullName evidence="8">Myosin motor domain-containing protein</fullName>
    </recommendedName>
</protein>
<dbReference type="GO" id="GO:0004674">
    <property type="term" value="F:protein serine/threonine kinase activity"/>
    <property type="evidence" value="ECO:0007669"/>
    <property type="project" value="TreeGrafter"/>
</dbReference>
<dbReference type="GO" id="GO:0005524">
    <property type="term" value="F:ATP binding"/>
    <property type="evidence" value="ECO:0007669"/>
    <property type="project" value="InterPro"/>
</dbReference>
<keyword evidence="3" id="KW-0963">Cytoplasm</keyword>
<dbReference type="GO" id="GO:0001917">
    <property type="term" value="C:photoreceptor inner segment"/>
    <property type="evidence" value="ECO:0007669"/>
    <property type="project" value="TreeGrafter"/>
</dbReference>
<accession>A0A8C9N5A7</accession>
<comment type="subcellular location">
    <subcellularLocation>
        <location evidence="2">Cell projection</location>
    </subcellularLocation>
    <subcellularLocation>
        <location evidence="1">Cytoplasm</location>
        <location evidence="1">Cytoskeleton</location>
    </subcellularLocation>
</comment>
<dbReference type="Pfam" id="PF00063">
    <property type="entry name" value="Myosin_head"/>
    <property type="match status" value="1"/>
</dbReference>
<dbReference type="GO" id="GO:0032426">
    <property type="term" value="C:stereocilium tip"/>
    <property type="evidence" value="ECO:0007669"/>
    <property type="project" value="TreeGrafter"/>
</dbReference>
<name>A0A8C9N5A7_SERCA</name>
<organism evidence="9 10">
    <name type="scientific">Serinus canaria</name>
    <name type="common">Island canary</name>
    <name type="synonym">Fringilla canaria</name>
    <dbReference type="NCBI Taxonomy" id="9135"/>
    <lineage>
        <taxon>Eukaryota</taxon>
        <taxon>Metazoa</taxon>
        <taxon>Chordata</taxon>
        <taxon>Craniata</taxon>
        <taxon>Vertebrata</taxon>
        <taxon>Euteleostomi</taxon>
        <taxon>Archelosauria</taxon>
        <taxon>Archosauria</taxon>
        <taxon>Dinosauria</taxon>
        <taxon>Saurischia</taxon>
        <taxon>Theropoda</taxon>
        <taxon>Coelurosauria</taxon>
        <taxon>Aves</taxon>
        <taxon>Neognathae</taxon>
        <taxon>Neoaves</taxon>
        <taxon>Telluraves</taxon>
        <taxon>Australaves</taxon>
        <taxon>Passeriformes</taxon>
        <taxon>Passeroidea</taxon>
        <taxon>Fringillidae</taxon>
        <taxon>Carduelinae</taxon>
        <taxon>Serinus</taxon>
    </lineage>
</organism>
<evidence type="ECO:0000256" key="6">
    <source>
        <dbReference type="ARBA" id="ARBA00023273"/>
    </source>
</evidence>
<keyword evidence="5" id="KW-0206">Cytoskeleton</keyword>
<dbReference type="Gene3D" id="1.20.120.720">
    <property type="entry name" value="Myosin VI head, motor domain, U50 subdomain"/>
    <property type="match status" value="1"/>
</dbReference>
<dbReference type="GO" id="GO:0051491">
    <property type="term" value="P:positive regulation of filopodium assembly"/>
    <property type="evidence" value="ECO:0007669"/>
    <property type="project" value="TreeGrafter"/>
</dbReference>
<evidence type="ECO:0000256" key="7">
    <source>
        <dbReference type="PROSITE-ProRule" id="PRU00782"/>
    </source>
</evidence>
<dbReference type="InterPro" id="IPR001609">
    <property type="entry name" value="Myosin_head_motor_dom-like"/>
</dbReference>
<evidence type="ECO:0000256" key="4">
    <source>
        <dbReference type="ARBA" id="ARBA00022737"/>
    </source>
</evidence>
<keyword evidence="4" id="KW-0677">Repeat</keyword>
<dbReference type="Proteomes" id="UP000694409">
    <property type="component" value="Unassembled WGS sequence"/>
</dbReference>
<evidence type="ECO:0000256" key="1">
    <source>
        <dbReference type="ARBA" id="ARBA00004245"/>
    </source>
</evidence>
<reference evidence="9" key="2">
    <citation type="submission" date="2025-09" db="UniProtKB">
        <authorList>
            <consortium name="Ensembl"/>
        </authorList>
    </citation>
    <scope>IDENTIFICATION</scope>
</reference>
<feature type="domain" description="Myosin motor" evidence="8">
    <location>
        <begin position="1"/>
        <end position="87"/>
    </location>
</feature>
<evidence type="ECO:0000313" key="10">
    <source>
        <dbReference type="Proteomes" id="UP000694409"/>
    </source>
</evidence>
<sequence>PVWSASTEERLGYSLSCASLLCIQADELQEALTSHCVVTRGETIIRPNTVEKATDVRDAMAKALYGRLFSWIVNRINTLLKPDKHLR</sequence>
<dbReference type="GO" id="GO:0000146">
    <property type="term" value="F:microfilament motor activity"/>
    <property type="evidence" value="ECO:0007669"/>
    <property type="project" value="TreeGrafter"/>
</dbReference>
<keyword evidence="7" id="KW-0009">Actin-binding</keyword>
<dbReference type="PROSITE" id="PS51456">
    <property type="entry name" value="MYOSIN_MOTOR"/>
    <property type="match status" value="1"/>
</dbReference>
<evidence type="ECO:0000256" key="5">
    <source>
        <dbReference type="ARBA" id="ARBA00023212"/>
    </source>
</evidence>
<dbReference type="OMA" id="WKCLSLE"/>
<dbReference type="PANTHER" id="PTHR46256:SF4">
    <property type="entry name" value="MYOSIN-IIIA"/>
    <property type="match status" value="1"/>
</dbReference>